<protein>
    <recommendedName>
        <fullName evidence="4">Arrestin-like N-terminal domain-containing protein</fullName>
    </recommendedName>
</protein>
<evidence type="ECO:0000313" key="3">
    <source>
        <dbReference type="Proteomes" id="UP001642483"/>
    </source>
</evidence>
<evidence type="ECO:0000313" key="2">
    <source>
        <dbReference type="EMBL" id="CAK8695424.1"/>
    </source>
</evidence>
<reference evidence="2 3" key="1">
    <citation type="submission" date="2024-02" db="EMBL/GenBank/DDBJ databases">
        <authorList>
            <person name="Daric V."/>
            <person name="Darras S."/>
        </authorList>
    </citation>
    <scope>NUCLEOTIDE SEQUENCE [LARGE SCALE GENOMIC DNA]</scope>
</reference>
<dbReference type="EMBL" id="CAWYQH010000152">
    <property type="protein sequence ID" value="CAK8695424.1"/>
    <property type="molecule type" value="Genomic_DNA"/>
</dbReference>
<proteinExistence type="predicted"/>
<name>A0ABP0GUK6_CLALP</name>
<feature type="region of interest" description="Disordered" evidence="1">
    <location>
        <begin position="166"/>
        <end position="193"/>
    </location>
</feature>
<comment type="caution">
    <text evidence="2">The sequence shown here is derived from an EMBL/GenBank/DDBJ whole genome shotgun (WGS) entry which is preliminary data.</text>
</comment>
<gene>
    <name evidence="2" type="ORF">CVLEPA_LOCUS28701</name>
</gene>
<evidence type="ECO:0000256" key="1">
    <source>
        <dbReference type="SAM" id="MobiDB-lite"/>
    </source>
</evidence>
<dbReference type="Proteomes" id="UP001642483">
    <property type="component" value="Unassembled WGS sequence"/>
</dbReference>
<organism evidence="2 3">
    <name type="scientific">Clavelina lepadiformis</name>
    <name type="common">Light-bulb sea squirt</name>
    <name type="synonym">Ascidia lepadiformis</name>
    <dbReference type="NCBI Taxonomy" id="159417"/>
    <lineage>
        <taxon>Eukaryota</taxon>
        <taxon>Metazoa</taxon>
        <taxon>Chordata</taxon>
        <taxon>Tunicata</taxon>
        <taxon>Ascidiacea</taxon>
        <taxon>Aplousobranchia</taxon>
        <taxon>Clavelinidae</taxon>
        <taxon>Clavelina</taxon>
    </lineage>
</organism>
<sequence length="413" mass="47222">MSTGKLLSTNVYSIFNDRAKNDLWNFPKLLPADFYNVSEPEKNEQESFESLGGIFPHEKDKKHVESSSIERCWSTSIKIQFAYEKCAIIGINGGCVSFGGCKVSFPKNALESTYEFKFTLFYGKSPDELVLTPALHCLPASEFRKPLVVQFPTCYVPEKETSVKPHVSQNGKTWQAAPASSGKPVSPVDGASSHQGRRLWYSSQRNVSGIPDSAYRHGDEGPRPMNFLVNSLSWLRVDCFVPGQFNLLVKHMLLICYRHRCASTSPSDLPEYTWELRDEVMDSNDLVNNEKCFRENLTIRSGKDLEVTFTNYKAKIKPDKINIESEDVFKQGFFLRQNFQIEKNLLDPDMCTCMIKYVPTKSIIAPTCTYIENIIPVNWHTSDTAPTFEKKEKMDEKSLWGIVRSWLPFYRFL</sequence>
<evidence type="ECO:0008006" key="4">
    <source>
        <dbReference type="Google" id="ProtNLM"/>
    </source>
</evidence>
<accession>A0ABP0GUK6</accession>
<keyword evidence="3" id="KW-1185">Reference proteome</keyword>